<dbReference type="EMBL" id="JAERUA010000017">
    <property type="protein sequence ID" value="KAI1888250.1"/>
    <property type="molecule type" value="Genomic_DNA"/>
</dbReference>
<sequence>MLIPPPYTQFSTHGVGEKERGTFRKVELHVISVPSSAAAVPFTNTRVAAVQEGTRTLECRIVSLKDTSRRDRSGNKGLLHLVSLNARL</sequence>
<name>A0A8T3CWY8_9TELE</name>
<dbReference type="Proteomes" id="UP000829720">
    <property type="component" value="Unassembled WGS sequence"/>
</dbReference>
<dbReference type="AlphaFoldDB" id="A0A8T3CWY8"/>
<accession>A0A8T3CWY8</accession>
<comment type="caution">
    <text evidence="1">The sequence shown here is derived from an EMBL/GenBank/DDBJ whole genome shotgun (WGS) entry which is preliminary data.</text>
</comment>
<organism evidence="1 2">
    <name type="scientific">Albula goreensis</name>
    <dbReference type="NCBI Taxonomy" id="1534307"/>
    <lineage>
        <taxon>Eukaryota</taxon>
        <taxon>Metazoa</taxon>
        <taxon>Chordata</taxon>
        <taxon>Craniata</taxon>
        <taxon>Vertebrata</taxon>
        <taxon>Euteleostomi</taxon>
        <taxon>Actinopterygii</taxon>
        <taxon>Neopterygii</taxon>
        <taxon>Teleostei</taxon>
        <taxon>Albuliformes</taxon>
        <taxon>Albulidae</taxon>
        <taxon>Albula</taxon>
    </lineage>
</organism>
<protein>
    <submittedName>
        <fullName evidence="1">Uncharacterized protein</fullName>
    </submittedName>
</protein>
<keyword evidence="2" id="KW-1185">Reference proteome</keyword>
<proteinExistence type="predicted"/>
<evidence type="ECO:0000313" key="2">
    <source>
        <dbReference type="Proteomes" id="UP000829720"/>
    </source>
</evidence>
<evidence type="ECO:0000313" key="1">
    <source>
        <dbReference type="EMBL" id="KAI1888250.1"/>
    </source>
</evidence>
<reference evidence="1" key="1">
    <citation type="submission" date="2021-01" db="EMBL/GenBank/DDBJ databases">
        <authorList>
            <person name="Zahm M."/>
            <person name="Roques C."/>
            <person name="Cabau C."/>
            <person name="Klopp C."/>
            <person name="Donnadieu C."/>
            <person name="Jouanno E."/>
            <person name="Lampietro C."/>
            <person name="Louis A."/>
            <person name="Herpin A."/>
            <person name="Echchiki A."/>
            <person name="Berthelot C."/>
            <person name="Parey E."/>
            <person name="Roest-Crollius H."/>
            <person name="Braasch I."/>
            <person name="Postlethwait J."/>
            <person name="Bobe J."/>
            <person name="Montfort J."/>
            <person name="Bouchez O."/>
            <person name="Begum T."/>
            <person name="Mejri S."/>
            <person name="Adams A."/>
            <person name="Chen W.-J."/>
            <person name="Guiguen Y."/>
        </authorList>
    </citation>
    <scope>NUCLEOTIDE SEQUENCE</scope>
    <source>
        <tissue evidence="1">Blood</tissue>
    </source>
</reference>
<gene>
    <name evidence="1" type="ORF">AGOR_G00183090</name>
</gene>